<dbReference type="EMBL" id="SJPV01000001">
    <property type="protein sequence ID" value="TWU42675.1"/>
    <property type="molecule type" value="Genomic_DNA"/>
</dbReference>
<protein>
    <recommendedName>
        <fullName evidence="3">Oxygen tolerance</fullName>
    </recommendedName>
</protein>
<dbReference type="RefSeq" id="WP_146524683.1">
    <property type="nucleotide sequence ID" value="NZ_SJPV01000001.1"/>
</dbReference>
<accession>A0A5C6E1S4</accession>
<dbReference type="OrthoDB" id="265905at2"/>
<dbReference type="PANTHER" id="PTHR40940">
    <property type="entry name" value="PROTEIN BATD-RELATED"/>
    <property type="match status" value="1"/>
</dbReference>
<dbReference type="AlphaFoldDB" id="A0A5C6E1S4"/>
<proteinExistence type="predicted"/>
<gene>
    <name evidence="1" type="ORF">Poly41_09740</name>
</gene>
<sequence>MSEPYGIGVTKFAREDGTRRRGRRGIPLRWLVFWQVVFLTPANLVAQEPIVVRTAIQPKQEAIVGQRVLLKIDVLAKDSWANLPSLPNFEVPGAVVYAPPTQSVRLSEAIKGDSYTGQQFEWWLYPQRAGKLRIPSLKLAVELKSFGSDREPVTESKTSDAMTLDVGFAKGAEGMPGIIGTERFSIEQSWSQQETSLKVGDGISRTITRSAEGVPGLVFAPIETPKMVGVRIYPKQPEVENAFNRGSLTSKRVDRMTYVFEAEGEVLLPEIDIAWWDTSDEKLRRETLDARRLTITPADRPTTSGANGSVEPYEDSKSVSRWLILSFIVLVGLVLHWAWKPIVHRWNGWQSKRRSSERSYFRRFEVAAKSNHPRETLRALVQWWDVADRHSLAPRLDRFFLRYGDRDASAVLVKLEKAVDQDQSPWSSRDVLAQAQSARTRFLADQQSRQPVISRRLPELNP</sequence>
<dbReference type="PANTHER" id="PTHR40940:SF1">
    <property type="entry name" value="PROTEIN BATD"/>
    <property type="match status" value="1"/>
</dbReference>
<keyword evidence="2" id="KW-1185">Reference proteome</keyword>
<dbReference type="Pfam" id="PF13584">
    <property type="entry name" value="BatD"/>
    <property type="match status" value="1"/>
</dbReference>
<evidence type="ECO:0000313" key="2">
    <source>
        <dbReference type="Proteomes" id="UP000319143"/>
    </source>
</evidence>
<organism evidence="1 2">
    <name type="scientific">Novipirellula artificiosorum</name>
    <dbReference type="NCBI Taxonomy" id="2528016"/>
    <lineage>
        <taxon>Bacteria</taxon>
        <taxon>Pseudomonadati</taxon>
        <taxon>Planctomycetota</taxon>
        <taxon>Planctomycetia</taxon>
        <taxon>Pirellulales</taxon>
        <taxon>Pirellulaceae</taxon>
        <taxon>Novipirellula</taxon>
    </lineage>
</organism>
<comment type="caution">
    <text evidence="1">The sequence shown here is derived from an EMBL/GenBank/DDBJ whole genome shotgun (WGS) entry which is preliminary data.</text>
</comment>
<evidence type="ECO:0000313" key="1">
    <source>
        <dbReference type="EMBL" id="TWU42675.1"/>
    </source>
</evidence>
<dbReference type="InterPro" id="IPR025738">
    <property type="entry name" value="BatD"/>
</dbReference>
<evidence type="ECO:0008006" key="3">
    <source>
        <dbReference type="Google" id="ProtNLM"/>
    </source>
</evidence>
<name>A0A5C6E1S4_9BACT</name>
<dbReference type="Proteomes" id="UP000319143">
    <property type="component" value="Unassembled WGS sequence"/>
</dbReference>
<reference evidence="1 2" key="1">
    <citation type="submission" date="2019-02" db="EMBL/GenBank/DDBJ databases">
        <title>Deep-cultivation of Planctomycetes and their phenomic and genomic characterization uncovers novel biology.</title>
        <authorList>
            <person name="Wiegand S."/>
            <person name="Jogler M."/>
            <person name="Boedeker C."/>
            <person name="Pinto D."/>
            <person name="Vollmers J."/>
            <person name="Rivas-Marin E."/>
            <person name="Kohn T."/>
            <person name="Peeters S.H."/>
            <person name="Heuer A."/>
            <person name="Rast P."/>
            <person name="Oberbeckmann S."/>
            <person name="Bunk B."/>
            <person name="Jeske O."/>
            <person name="Meyerdierks A."/>
            <person name="Storesund J.E."/>
            <person name="Kallscheuer N."/>
            <person name="Luecker S."/>
            <person name="Lage O.M."/>
            <person name="Pohl T."/>
            <person name="Merkel B.J."/>
            <person name="Hornburger P."/>
            <person name="Mueller R.-W."/>
            <person name="Bruemmer F."/>
            <person name="Labrenz M."/>
            <person name="Spormann A.M."/>
            <person name="Op Den Camp H."/>
            <person name="Overmann J."/>
            <person name="Amann R."/>
            <person name="Jetten M.S.M."/>
            <person name="Mascher T."/>
            <person name="Medema M.H."/>
            <person name="Devos D.P."/>
            <person name="Kaster A.-K."/>
            <person name="Ovreas L."/>
            <person name="Rohde M."/>
            <person name="Galperin M.Y."/>
            <person name="Jogler C."/>
        </authorList>
    </citation>
    <scope>NUCLEOTIDE SEQUENCE [LARGE SCALE GENOMIC DNA]</scope>
    <source>
        <strain evidence="1 2">Poly41</strain>
    </source>
</reference>